<dbReference type="EMBL" id="CP000482">
    <property type="protein sequence ID" value="ABK99323.1"/>
    <property type="molecule type" value="Genomic_DNA"/>
</dbReference>
<feature type="signal peptide" evidence="1">
    <location>
        <begin position="1"/>
        <end position="18"/>
    </location>
</feature>
<name>A1APQ3_PELPD</name>
<accession>A1APQ3</accession>
<evidence type="ECO:0000256" key="1">
    <source>
        <dbReference type="SAM" id="SignalP"/>
    </source>
</evidence>
<keyword evidence="1" id="KW-0732">Signal</keyword>
<proteinExistence type="predicted"/>
<evidence type="ECO:0008006" key="4">
    <source>
        <dbReference type="Google" id="ProtNLM"/>
    </source>
</evidence>
<evidence type="ECO:0000313" key="2">
    <source>
        <dbReference type="EMBL" id="ABK99323.1"/>
    </source>
</evidence>
<organism evidence="2 3">
    <name type="scientific">Pelobacter propionicus (strain DSM 2379 / NBRC 103807 / OttBd1)</name>
    <dbReference type="NCBI Taxonomy" id="338966"/>
    <lineage>
        <taxon>Bacteria</taxon>
        <taxon>Pseudomonadati</taxon>
        <taxon>Thermodesulfobacteriota</taxon>
        <taxon>Desulfuromonadia</taxon>
        <taxon>Desulfuromonadales</taxon>
        <taxon>Desulfuromonadaceae</taxon>
        <taxon>Pelobacter</taxon>
    </lineage>
</organism>
<dbReference type="KEGG" id="ppd:Ppro_1711"/>
<dbReference type="STRING" id="338966.Ppro_1711"/>
<dbReference type="InterPro" id="IPR045767">
    <property type="entry name" value="DUF6134"/>
</dbReference>
<gene>
    <name evidence="2" type="ordered locus">Ppro_1711</name>
</gene>
<dbReference type="AlphaFoldDB" id="A1APQ3"/>
<dbReference type="HOGENOM" id="CLU_1169791_0_0_7"/>
<keyword evidence="3" id="KW-1185">Reference proteome</keyword>
<sequence>MRLTLYTLLVVCSLFCVAATATSGENHAVAVKYVIRSLGSDIGTVSAKTIGTARDNEFRADVNVNVRFLFLKFSLTSSETASIRGGKLVRYHKTIDNKGRRREIRGESSGGIFSMLVRDGTRSEQKKFPVTGYVTTNMEYPEVTLTPGEVRRMRIVDLENAEIVDREYRHVSEEQTEINGQNCRVIVSDFADKNSAGRRWTAIVSGLPIVVRQEGKEKTGLFNPAYAVRQTGVAVDR</sequence>
<feature type="chain" id="PRO_5002631922" description="DUF3108 domain-containing protein" evidence="1">
    <location>
        <begin position="19"/>
        <end position="237"/>
    </location>
</feature>
<dbReference type="Pfam" id="PF19630">
    <property type="entry name" value="DUF6134"/>
    <property type="match status" value="1"/>
</dbReference>
<protein>
    <recommendedName>
        <fullName evidence="4">DUF3108 domain-containing protein</fullName>
    </recommendedName>
</protein>
<reference evidence="2 3" key="1">
    <citation type="submission" date="2006-10" db="EMBL/GenBank/DDBJ databases">
        <title>Complete sequence of chromosome of Pelobacter propionicus DSM 2379.</title>
        <authorList>
            <consortium name="US DOE Joint Genome Institute"/>
            <person name="Copeland A."/>
            <person name="Lucas S."/>
            <person name="Lapidus A."/>
            <person name="Barry K."/>
            <person name="Detter J.C."/>
            <person name="Glavina del Rio T."/>
            <person name="Hammon N."/>
            <person name="Israni S."/>
            <person name="Dalin E."/>
            <person name="Tice H."/>
            <person name="Pitluck S."/>
            <person name="Saunders E."/>
            <person name="Brettin T."/>
            <person name="Bruce D."/>
            <person name="Han C."/>
            <person name="Tapia R."/>
            <person name="Schmutz J."/>
            <person name="Larimer F."/>
            <person name="Land M."/>
            <person name="Hauser L."/>
            <person name="Kyrpides N."/>
            <person name="Kim E."/>
            <person name="Lovley D."/>
            <person name="Richardson P."/>
        </authorList>
    </citation>
    <scope>NUCLEOTIDE SEQUENCE [LARGE SCALE GENOMIC DNA]</scope>
    <source>
        <strain evidence="3">DSM 2379 / NBRC 103807 / OttBd1</strain>
    </source>
</reference>
<dbReference type="Proteomes" id="UP000006732">
    <property type="component" value="Chromosome"/>
</dbReference>
<dbReference type="RefSeq" id="WP_011735600.1">
    <property type="nucleotide sequence ID" value="NC_008609.1"/>
</dbReference>
<evidence type="ECO:0000313" key="3">
    <source>
        <dbReference type="Proteomes" id="UP000006732"/>
    </source>
</evidence>